<feature type="compositionally biased region" description="Polar residues" evidence="1">
    <location>
        <begin position="98"/>
        <end position="111"/>
    </location>
</feature>
<feature type="region of interest" description="Disordered" evidence="1">
    <location>
        <begin position="84"/>
        <end position="111"/>
    </location>
</feature>
<sequence>MVNRFVSGEFLRGRAAKWRKGSDASAPGINQLPLFSPLRRAYTRPSPLLQLAAVNRRRRENGKKIKGSLQLGSLDHSWLQRVMTNPTPWRERKRTEASRNGQQIEGSRAMN</sequence>
<accession>A0A426ZI37</accession>
<feature type="non-terminal residue" evidence="2">
    <location>
        <position position="111"/>
    </location>
</feature>
<evidence type="ECO:0000313" key="2">
    <source>
        <dbReference type="EMBL" id="RRT63642.1"/>
    </source>
</evidence>
<dbReference type="AlphaFoldDB" id="A0A426ZI37"/>
<evidence type="ECO:0000256" key="1">
    <source>
        <dbReference type="SAM" id="MobiDB-lite"/>
    </source>
</evidence>
<evidence type="ECO:0000313" key="3">
    <source>
        <dbReference type="Proteomes" id="UP000287651"/>
    </source>
</evidence>
<dbReference type="Proteomes" id="UP000287651">
    <property type="component" value="Unassembled WGS sequence"/>
</dbReference>
<organism evidence="2 3">
    <name type="scientific">Ensete ventricosum</name>
    <name type="common">Abyssinian banana</name>
    <name type="synonym">Musa ensete</name>
    <dbReference type="NCBI Taxonomy" id="4639"/>
    <lineage>
        <taxon>Eukaryota</taxon>
        <taxon>Viridiplantae</taxon>
        <taxon>Streptophyta</taxon>
        <taxon>Embryophyta</taxon>
        <taxon>Tracheophyta</taxon>
        <taxon>Spermatophyta</taxon>
        <taxon>Magnoliopsida</taxon>
        <taxon>Liliopsida</taxon>
        <taxon>Zingiberales</taxon>
        <taxon>Musaceae</taxon>
        <taxon>Ensete</taxon>
    </lineage>
</organism>
<dbReference type="EMBL" id="AMZH03006509">
    <property type="protein sequence ID" value="RRT63642.1"/>
    <property type="molecule type" value="Genomic_DNA"/>
</dbReference>
<name>A0A426ZI37_ENSVE</name>
<comment type="caution">
    <text evidence="2">The sequence shown here is derived from an EMBL/GenBank/DDBJ whole genome shotgun (WGS) entry which is preliminary data.</text>
</comment>
<reference evidence="2 3" key="1">
    <citation type="journal article" date="2014" name="Agronomy (Basel)">
        <title>A Draft Genome Sequence for Ensete ventricosum, the Drought-Tolerant Tree Against Hunger.</title>
        <authorList>
            <person name="Harrison J."/>
            <person name="Moore K.A."/>
            <person name="Paszkiewicz K."/>
            <person name="Jones T."/>
            <person name="Grant M."/>
            <person name="Ambacheew D."/>
            <person name="Muzemil S."/>
            <person name="Studholme D.J."/>
        </authorList>
    </citation>
    <scope>NUCLEOTIDE SEQUENCE [LARGE SCALE GENOMIC DNA]</scope>
</reference>
<proteinExistence type="predicted"/>
<protein>
    <submittedName>
        <fullName evidence="2">Uncharacterized protein</fullName>
    </submittedName>
</protein>
<gene>
    <name evidence="2" type="ORF">B296_00028258</name>
</gene>